<evidence type="ECO:0000256" key="1">
    <source>
        <dbReference type="ARBA" id="ARBA00004651"/>
    </source>
</evidence>
<evidence type="ECO:0000256" key="5">
    <source>
        <dbReference type="ARBA" id="ARBA00023136"/>
    </source>
</evidence>
<dbReference type="Pfam" id="PF01810">
    <property type="entry name" value="LysE"/>
    <property type="match status" value="1"/>
</dbReference>
<evidence type="ECO:0000313" key="7">
    <source>
        <dbReference type="EMBL" id="MCK9798216.1"/>
    </source>
</evidence>
<dbReference type="InterPro" id="IPR001123">
    <property type="entry name" value="LeuE-type"/>
</dbReference>
<dbReference type="PANTHER" id="PTHR30086">
    <property type="entry name" value="ARGININE EXPORTER PROTEIN ARGO"/>
    <property type="match status" value="1"/>
</dbReference>
<keyword evidence="3 6" id="KW-0812">Transmembrane</keyword>
<dbReference type="EMBL" id="JALQCW010000022">
    <property type="protein sequence ID" value="MCK9798216.1"/>
    <property type="molecule type" value="Genomic_DNA"/>
</dbReference>
<feature type="transmembrane region" description="Helical" evidence="6">
    <location>
        <begin position="180"/>
        <end position="201"/>
    </location>
</feature>
<evidence type="ECO:0000256" key="4">
    <source>
        <dbReference type="ARBA" id="ARBA00022989"/>
    </source>
</evidence>
<reference evidence="7 8" key="1">
    <citation type="journal article" date="2022" name="Int. J. Syst. Evol. Microbiol.">
        <title>Pseudomonas aegrilactucae sp. nov. and Pseudomonas morbosilactucae sp. nov., pathogens causing bacterial rot of lettuce in Japan.</title>
        <authorList>
            <person name="Sawada H."/>
            <person name="Fujikawa T."/>
            <person name="Satou M."/>
        </authorList>
    </citation>
    <scope>NUCLEOTIDE SEQUENCE [LARGE SCALE GENOMIC DNA]</scope>
    <source>
        <strain evidence="7 8">MAFF 302030</strain>
    </source>
</reference>
<dbReference type="Proteomes" id="UP001155059">
    <property type="component" value="Unassembled WGS sequence"/>
</dbReference>
<keyword evidence="5 6" id="KW-0472">Membrane</keyword>
<feature type="transmembrane region" description="Helical" evidence="6">
    <location>
        <begin position="146"/>
        <end position="168"/>
    </location>
</feature>
<evidence type="ECO:0000256" key="2">
    <source>
        <dbReference type="ARBA" id="ARBA00022475"/>
    </source>
</evidence>
<name>A0A9X2C5N4_9PSED</name>
<evidence type="ECO:0000256" key="3">
    <source>
        <dbReference type="ARBA" id="ARBA00022692"/>
    </source>
</evidence>
<keyword evidence="4 6" id="KW-1133">Transmembrane helix</keyword>
<accession>A0A9X2C5N4</accession>
<evidence type="ECO:0000256" key="6">
    <source>
        <dbReference type="SAM" id="Phobius"/>
    </source>
</evidence>
<keyword evidence="2" id="KW-1003">Cell membrane</keyword>
<gene>
    <name evidence="7" type="ORF">M1B34_10905</name>
</gene>
<evidence type="ECO:0000313" key="8">
    <source>
        <dbReference type="Proteomes" id="UP001155059"/>
    </source>
</evidence>
<organism evidence="7 8">
    <name type="scientific">Pseudomonas morbosilactucae</name>
    <dbReference type="NCBI Taxonomy" id="2938197"/>
    <lineage>
        <taxon>Bacteria</taxon>
        <taxon>Pseudomonadati</taxon>
        <taxon>Pseudomonadota</taxon>
        <taxon>Gammaproteobacteria</taxon>
        <taxon>Pseudomonadales</taxon>
        <taxon>Pseudomonadaceae</taxon>
        <taxon>Pseudomonas</taxon>
    </lineage>
</organism>
<dbReference type="GO" id="GO:0005886">
    <property type="term" value="C:plasma membrane"/>
    <property type="evidence" value="ECO:0007669"/>
    <property type="project" value="UniProtKB-SubCell"/>
</dbReference>
<reference evidence="7 8" key="2">
    <citation type="journal article" date="2023" name="Plant Pathol.">
        <title>Dismantling and reorganizing Pseudomonas marginalis sensu#lato.</title>
        <authorList>
            <person name="Sawada H."/>
            <person name="Fujikawa T."/>
            <person name="Satou M."/>
        </authorList>
    </citation>
    <scope>NUCLEOTIDE SEQUENCE [LARGE SCALE GENOMIC DNA]</scope>
    <source>
        <strain evidence="7 8">MAFF 302030</strain>
    </source>
</reference>
<comment type="subcellular location">
    <subcellularLocation>
        <location evidence="1">Cell membrane</location>
        <topology evidence="1">Multi-pass membrane protein</topology>
    </subcellularLocation>
</comment>
<feature type="transmembrane region" description="Helical" evidence="6">
    <location>
        <begin position="114"/>
        <end position="134"/>
    </location>
</feature>
<comment type="caution">
    <text evidence="7">The sequence shown here is derived from an EMBL/GenBank/DDBJ whole genome shotgun (WGS) entry which is preliminary data.</text>
</comment>
<feature type="transmembrane region" description="Helical" evidence="6">
    <location>
        <begin position="12"/>
        <end position="31"/>
    </location>
</feature>
<sequence>MQAIVDINWALWLSTMAPLALSAGPGNLMVATSGAQSGVRHSLRFIAGLDLTYLLLALLMGLGLYHSLSAYPTLMRSLQIAGSAYIFWRGLRLLRRPPTASAEPSRPLQWRDGVVVQLGNVQGLVMLLVMFASFLPVDDARPTQVLMLSAALITLNFCAHLLWVSLGATVQRLMCTRPGWLVLQNAVFGLLLVAVAGWMLFRAWSI</sequence>
<proteinExistence type="predicted"/>
<dbReference type="PANTHER" id="PTHR30086:SF20">
    <property type="entry name" value="ARGININE EXPORTER PROTEIN ARGO-RELATED"/>
    <property type="match status" value="1"/>
</dbReference>
<dbReference type="RefSeq" id="WP_268265135.1">
    <property type="nucleotide sequence ID" value="NZ_JALQCW010000022.1"/>
</dbReference>
<dbReference type="AlphaFoldDB" id="A0A9X2C5N4"/>
<feature type="transmembrane region" description="Helical" evidence="6">
    <location>
        <begin position="43"/>
        <end position="65"/>
    </location>
</feature>
<protein>
    <submittedName>
        <fullName evidence="7">LysE family translocator</fullName>
    </submittedName>
</protein>
<dbReference type="GO" id="GO:0015171">
    <property type="term" value="F:amino acid transmembrane transporter activity"/>
    <property type="evidence" value="ECO:0007669"/>
    <property type="project" value="TreeGrafter"/>
</dbReference>